<dbReference type="InterPro" id="IPR005500">
    <property type="entry name" value="DUF309"/>
</dbReference>
<dbReference type="Pfam" id="PF03745">
    <property type="entry name" value="DUF309"/>
    <property type="match status" value="1"/>
</dbReference>
<proteinExistence type="predicted"/>
<evidence type="ECO:0000313" key="2">
    <source>
        <dbReference type="Proteomes" id="UP000607397"/>
    </source>
</evidence>
<dbReference type="PANTHER" id="PTHR34796">
    <property type="entry name" value="EXPRESSED PROTEIN"/>
    <property type="match status" value="1"/>
</dbReference>
<dbReference type="Gene3D" id="1.10.3450.10">
    <property type="entry name" value="TTHA0068-like"/>
    <property type="match status" value="1"/>
</dbReference>
<protein>
    <submittedName>
        <fullName evidence="1">DUF309 domain-containing protein</fullName>
    </submittedName>
</protein>
<dbReference type="AlphaFoldDB" id="A0A8K2A839"/>
<evidence type="ECO:0000313" key="1">
    <source>
        <dbReference type="EMBL" id="NCJ06590.1"/>
    </source>
</evidence>
<name>A0A8K2A839_9CYAN</name>
<gene>
    <name evidence="1" type="ORF">GS597_08750</name>
</gene>
<sequence length="130" mass="14650">MEHLPEQFWEGVQQFNQGQFYACHDTLEALWMEASEPSKSFYQGILQLAVACYHLENENWRGTVILLGEGLAKLRNYQPDYGSVDVAQLICSSFELLSALQQAGPEAVGDFSQQLRAAQPSRTLQVQRLA</sequence>
<dbReference type="PANTHER" id="PTHR34796:SF1">
    <property type="entry name" value="EXPRESSED PROTEIN"/>
    <property type="match status" value="1"/>
</dbReference>
<organism evidence="1 2">
    <name type="scientific">Petrachloros mirabilis ULC683</name>
    <dbReference type="NCBI Taxonomy" id="2781853"/>
    <lineage>
        <taxon>Bacteria</taxon>
        <taxon>Bacillati</taxon>
        <taxon>Cyanobacteriota</taxon>
        <taxon>Cyanophyceae</taxon>
        <taxon>Synechococcales</taxon>
        <taxon>Petrachlorosaceae</taxon>
        <taxon>Petrachloros</taxon>
        <taxon>Petrachloros mirabilis</taxon>
    </lineage>
</organism>
<dbReference type="InterPro" id="IPR023203">
    <property type="entry name" value="TTHA0068_sf"/>
</dbReference>
<dbReference type="Proteomes" id="UP000607397">
    <property type="component" value="Unassembled WGS sequence"/>
</dbReference>
<dbReference type="SUPFAM" id="SSF140663">
    <property type="entry name" value="TTHA0068-like"/>
    <property type="match status" value="1"/>
</dbReference>
<keyword evidence="2" id="KW-1185">Reference proteome</keyword>
<dbReference type="EMBL" id="WVIC01000014">
    <property type="protein sequence ID" value="NCJ06590.1"/>
    <property type="molecule type" value="Genomic_DNA"/>
</dbReference>
<comment type="caution">
    <text evidence="1">The sequence shown here is derived from an EMBL/GenBank/DDBJ whole genome shotgun (WGS) entry which is preliminary data.</text>
</comment>
<reference evidence="1" key="1">
    <citation type="submission" date="2019-12" db="EMBL/GenBank/DDBJ databases">
        <title>High-Quality draft genome sequences of three cyanobacteria isolated from the limestone walls of the Old Cathedral of Coimbra.</title>
        <authorList>
            <person name="Tiago I."/>
            <person name="Soares F."/>
            <person name="Portugal A."/>
        </authorList>
    </citation>
    <scope>NUCLEOTIDE SEQUENCE [LARGE SCALE GENOMIC DNA]</scope>
    <source>
        <strain evidence="1">C</strain>
    </source>
</reference>
<accession>A0A8K2A839</accession>